<reference evidence="1 2" key="1">
    <citation type="submission" date="2012-05" db="EMBL/GenBank/DDBJ databases">
        <title>Finished chromosome of genome of Chamaesiphon sp. PCC 6605.</title>
        <authorList>
            <consortium name="US DOE Joint Genome Institute"/>
            <person name="Gugger M."/>
            <person name="Coursin T."/>
            <person name="Rippka R."/>
            <person name="Tandeau De Marsac N."/>
            <person name="Huntemann M."/>
            <person name="Wei C.-L."/>
            <person name="Han J."/>
            <person name="Detter J.C."/>
            <person name="Han C."/>
            <person name="Tapia R."/>
            <person name="Chen A."/>
            <person name="Kyrpides N."/>
            <person name="Mavromatis K."/>
            <person name="Markowitz V."/>
            <person name="Szeto E."/>
            <person name="Ivanova N."/>
            <person name="Pagani I."/>
            <person name="Pati A."/>
            <person name="Goodwin L."/>
            <person name="Nordberg H.P."/>
            <person name="Cantor M.N."/>
            <person name="Hua S.X."/>
            <person name="Woyke T."/>
            <person name="Kerfeld C.A."/>
        </authorList>
    </citation>
    <scope>NUCLEOTIDE SEQUENCE [LARGE SCALE GENOMIC DNA]</scope>
    <source>
        <strain evidence="2">ATCC 27169 / PCC 6605</strain>
    </source>
</reference>
<dbReference type="AlphaFoldDB" id="K9UDR1"/>
<name>K9UDR1_CHAP6</name>
<sequence>MTFSNPPIVEAIFHVVVERDSEFNNEKLNDYAKHITEGFPAFDRQEQRFLKNDISFHSDDPHNITSSISNILQGYLLASNDNPRVIQANIDNFSFSKLPPYGTWESFYKEANEFWEKYAEITSVDRVKRLGLRYLNRIEIPFDNRSFKLREYIKIFPEVTDDLSVTISGHFMQMSLDSELYKPSRAIVNQAVGNVGDMKSTPLIFDVEVFQDVDLTHQNNSKEIESIFINNLRIFKNSIFLNSITEKSQELFK</sequence>
<dbReference type="RefSeq" id="WP_015158754.1">
    <property type="nucleotide sequence ID" value="NC_019697.1"/>
</dbReference>
<evidence type="ECO:0000313" key="1">
    <source>
        <dbReference type="EMBL" id="AFY92571.1"/>
    </source>
</evidence>
<dbReference type="KEGG" id="cmp:Cha6605_1393"/>
<dbReference type="STRING" id="1173020.Cha6605_1393"/>
<dbReference type="HOGENOM" id="CLU_098524_0_0_3"/>
<evidence type="ECO:0008006" key="3">
    <source>
        <dbReference type="Google" id="ProtNLM"/>
    </source>
</evidence>
<dbReference type="InterPro" id="IPR026349">
    <property type="entry name" value="CHP04255"/>
</dbReference>
<dbReference type="EMBL" id="CP003600">
    <property type="protein sequence ID" value="AFY92571.1"/>
    <property type="molecule type" value="Genomic_DNA"/>
</dbReference>
<dbReference type="NCBIfam" id="TIGR04255">
    <property type="entry name" value="sporadTIGR04255"/>
    <property type="match status" value="1"/>
</dbReference>
<dbReference type="eggNOG" id="ENOG5030KZN">
    <property type="taxonomic scope" value="Bacteria"/>
</dbReference>
<accession>K9UDR1</accession>
<gene>
    <name evidence="1" type="ORF">Cha6605_1393</name>
</gene>
<proteinExistence type="predicted"/>
<protein>
    <recommendedName>
        <fullName evidence="3">TIGR04255 family protein</fullName>
    </recommendedName>
</protein>
<keyword evidence="2" id="KW-1185">Reference proteome</keyword>
<dbReference type="Proteomes" id="UP000010366">
    <property type="component" value="Chromosome"/>
</dbReference>
<dbReference type="OrthoDB" id="1550932at2"/>
<evidence type="ECO:0000313" key="2">
    <source>
        <dbReference type="Proteomes" id="UP000010366"/>
    </source>
</evidence>
<organism evidence="1 2">
    <name type="scientific">Chamaesiphon minutus (strain ATCC 27169 / PCC 6605)</name>
    <dbReference type="NCBI Taxonomy" id="1173020"/>
    <lineage>
        <taxon>Bacteria</taxon>
        <taxon>Bacillati</taxon>
        <taxon>Cyanobacteriota</taxon>
        <taxon>Cyanophyceae</taxon>
        <taxon>Gomontiellales</taxon>
        <taxon>Chamaesiphonaceae</taxon>
        <taxon>Chamaesiphon</taxon>
    </lineage>
</organism>